<reference evidence="1 2" key="1">
    <citation type="submission" date="2019-05" db="EMBL/GenBank/DDBJ databases">
        <title>Another draft genome of Portunus trituberculatus and its Hox gene families provides insights of decapod evolution.</title>
        <authorList>
            <person name="Jeong J.-H."/>
            <person name="Song I."/>
            <person name="Kim S."/>
            <person name="Choi T."/>
            <person name="Kim D."/>
            <person name="Ryu S."/>
            <person name="Kim W."/>
        </authorList>
    </citation>
    <scope>NUCLEOTIDE SEQUENCE [LARGE SCALE GENOMIC DNA]</scope>
    <source>
        <tissue evidence="1">Muscle</tissue>
    </source>
</reference>
<sequence>MSQIKHFYQSINKHYRAASSLWPGCGAQQ</sequence>
<accession>A0A5B7G467</accession>
<comment type="caution">
    <text evidence="1">The sequence shown here is derived from an EMBL/GenBank/DDBJ whole genome shotgun (WGS) entry which is preliminary data.</text>
</comment>
<name>A0A5B7G467_PORTR</name>
<dbReference type="Proteomes" id="UP000324222">
    <property type="component" value="Unassembled WGS sequence"/>
</dbReference>
<dbReference type="EMBL" id="VSRR010010845">
    <property type="protein sequence ID" value="MPC52387.1"/>
    <property type="molecule type" value="Genomic_DNA"/>
</dbReference>
<evidence type="ECO:0000313" key="1">
    <source>
        <dbReference type="EMBL" id="MPC52387.1"/>
    </source>
</evidence>
<protein>
    <submittedName>
        <fullName evidence="1">Uncharacterized protein</fullName>
    </submittedName>
</protein>
<dbReference type="AlphaFoldDB" id="A0A5B7G467"/>
<organism evidence="1 2">
    <name type="scientific">Portunus trituberculatus</name>
    <name type="common">Swimming crab</name>
    <name type="synonym">Neptunus trituberculatus</name>
    <dbReference type="NCBI Taxonomy" id="210409"/>
    <lineage>
        <taxon>Eukaryota</taxon>
        <taxon>Metazoa</taxon>
        <taxon>Ecdysozoa</taxon>
        <taxon>Arthropoda</taxon>
        <taxon>Crustacea</taxon>
        <taxon>Multicrustacea</taxon>
        <taxon>Malacostraca</taxon>
        <taxon>Eumalacostraca</taxon>
        <taxon>Eucarida</taxon>
        <taxon>Decapoda</taxon>
        <taxon>Pleocyemata</taxon>
        <taxon>Brachyura</taxon>
        <taxon>Eubrachyura</taxon>
        <taxon>Portunoidea</taxon>
        <taxon>Portunidae</taxon>
        <taxon>Portuninae</taxon>
        <taxon>Portunus</taxon>
    </lineage>
</organism>
<evidence type="ECO:0000313" key="2">
    <source>
        <dbReference type="Proteomes" id="UP000324222"/>
    </source>
</evidence>
<keyword evidence="2" id="KW-1185">Reference proteome</keyword>
<gene>
    <name evidence="1" type="ORF">E2C01_046255</name>
</gene>
<proteinExistence type="predicted"/>